<evidence type="ECO:0000259" key="22">
    <source>
        <dbReference type="PROSITE" id="PS50885"/>
    </source>
</evidence>
<dbReference type="Gene3D" id="3.30.565.10">
    <property type="entry name" value="Histidine kinase-like ATPase, C-terminal domain"/>
    <property type="match status" value="1"/>
</dbReference>
<dbReference type="InterPro" id="IPR004358">
    <property type="entry name" value="Sig_transdc_His_kin-like_C"/>
</dbReference>
<dbReference type="Pfam" id="PF00512">
    <property type="entry name" value="HisKA"/>
    <property type="match status" value="1"/>
</dbReference>
<evidence type="ECO:0000259" key="18">
    <source>
        <dbReference type="PROSITE" id="PS50109"/>
    </source>
</evidence>
<evidence type="ECO:0000256" key="4">
    <source>
        <dbReference type="ARBA" id="ARBA00022475"/>
    </source>
</evidence>
<dbReference type="CDD" id="cd00130">
    <property type="entry name" value="PAS"/>
    <property type="match status" value="1"/>
</dbReference>
<evidence type="ECO:0000256" key="12">
    <source>
        <dbReference type="ARBA" id="ARBA00023012"/>
    </source>
</evidence>
<keyword evidence="25" id="KW-1185">Reference proteome</keyword>
<keyword evidence="5 15" id="KW-0597">Phosphoprotein</keyword>
<dbReference type="PANTHER" id="PTHR45339:SF1">
    <property type="entry name" value="HYBRID SIGNAL TRANSDUCTION HISTIDINE KINASE J"/>
    <property type="match status" value="1"/>
</dbReference>
<feature type="domain" description="HAMP" evidence="22">
    <location>
        <begin position="191"/>
        <end position="244"/>
    </location>
</feature>
<reference evidence="25" key="1">
    <citation type="journal article" date="2019" name="Int. J. Syst. Evol. Microbiol.">
        <title>The Global Catalogue of Microorganisms (GCM) 10K type strain sequencing project: providing services to taxonomists for standard genome sequencing and annotation.</title>
        <authorList>
            <consortium name="The Broad Institute Genomics Platform"/>
            <consortium name="The Broad Institute Genome Sequencing Center for Infectious Disease"/>
            <person name="Wu L."/>
            <person name="Ma J."/>
        </authorList>
    </citation>
    <scope>NUCLEOTIDE SEQUENCE [LARGE SCALE GENOMIC DNA]</scope>
    <source>
        <strain evidence="25">CGMCC 4.5798</strain>
    </source>
</reference>
<evidence type="ECO:0000256" key="15">
    <source>
        <dbReference type="PROSITE-ProRule" id="PRU00169"/>
    </source>
</evidence>
<dbReference type="InterPro" id="IPR036097">
    <property type="entry name" value="HisK_dim/P_sf"/>
</dbReference>
<dbReference type="Gene3D" id="1.20.120.160">
    <property type="entry name" value="HPT domain"/>
    <property type="match status" value="1"/>
</dbReference>
<accession>A0ABW0RTD0</accession>
<dbReference type="Gene3D" id="6.10.340.10">
    <property type="match status" value="1"/>
</dbReference>
<evidence type="ECO:0000256" key="16">
    <source>
        <dbReference type="SAM" id="Coils"/>
    </source>
</evidence>
<organism evidence="24 25">
    <name type="scientific">Massilia aerilata</name>
    <dbReference type="NCBI Taxonomy" id="453817"/>
    <lineage>
        <taxon>Bacteria</taxon>
        <taxon>Pseudomonadati</taxon>
        <taxon>Pseudomonadota</taxon>
        <taxon>Betaproteobacteria</taxon>
        <taxon>Burkholderiales</taxon>
        <taxon>Oxalobacteraceae</taxon>
        <taxon>Telluria group</taxon>
        <taxon>Massilia</taxon>
    </lineage>
</organism>
<feature type="domain" description="Histidine kinase" evidence="18">
    <location>
        <begin position="439"/>
        <end position="668"/>
    </location>
</feature>
<feature type="domain" description="HPt" evidence="23">
    <location>
        <begin position="991"/>
        <end position="1086"/>
    </location>
</feature>
<dbReference type="SMART" id="SM00388">
    <property type="entry name" value="HisKA"/>
    <property type="match status" value="1"/>
</dbReference>
<dbReference type="SUPFAM" id="SSF55874">
    <property type="entry name" value="ATPase domain of HSP90 chaperone/DNA topoisomerase II/histidine kinase"/>
    <property type="match status" value="1"/>
</dbReference>
<proteinExistence type="predicted"/>
<dbReference type="InterPro" id="IPR036890">
    <property type="entry name" value="HATPase_C_sf"/>
</dbReference>
<dbReference type="Pfam" id="PF01627">
    <property type="entry name" value="Hpt"/>
    <property type="match status" value="1"/>
</dbReference>
<dbReference type="SUPFAM" id="SSF52172">
    <property type="entry name" value="CheY-like"/>
    <property type="match status" value="2"/>
</dbReference>
<feature type="domain" description="Response regulatory" evidence="19">
    <location>
        <begin position="686"/>
        <end position="808"/>
    </location>
</feature>
<comment type="catalytic activity">
    <reaction evidence="1">
        <text>ATP + protein L-histidine = ADP + protein N-phospho-L-histidine.</text>
        <dbReference type="EC" id="2.7.13.3"/>
    </reaction>
</comment>
<dbReference type="SMART" id="SM00304">
    <property type="entry name" value="HAMP"/>
    <property type="match status" value="1"/>
</dbReference>
<dbReference type="PROSITE" id="PS50885">
    <property type="entry name" value="HAMP"/>
    <property type="match status" value="1"/>
</dbReference>
<dbReference type="RefSeq" id="WP_379767505.1">
    <property type="nucleotide sequence ID" value="NZ_JBHSMZ010000001.1"/>
</dbReference>
<keyword evidence="9" id="KW-0418">Kinase</keyword>
<dbReference type="InterPro" id="IPR013767">
    <property type="entry name" value="PAS_fold"/>
</dbReference>
<keyword evidence="10" id="KW-0067">ATP-binding</keyword>
<sequence length="1184" mass="129106">MPEPSIERLKKGRGLAALARRGLESWRQNVVFRLGAGIVLAVALSTGVYTTYVMQTLREEASARLQERVERQASVLSHALARPLFDINSAAVSSVVDSLGATPEVLMLHVLAPNGAVLAALGADSDEPNAIRVQRKISFHDGSRNFHVGTIELAFSRRQIDEDLRRQMVQTVMANLILTLAIVGCVLLVGRRMTQPFADIQEALEKLARGETDIYLSGIGRRDQIGRLSSAVRSFRDTLNRLRKAEQVTNGLLREKSGIEQQLRELNEDLEQKIAARTRELLDSIRVARDSQEKLQAIVDTALDAVVRMDRQGRIVGWNTQAERIFGWSRDEVLGLDLDQCIVPERHRAAHRNGLARFERSGVGAVLDTRIETYALRRDGTEFPIELAITRVQLADSEDYEFCSFLRDISERREREQSLVAANVRAEAANVAKSEFLANMSHEIRTPMSAIIGMAYLALRTELSPKQHDYVGKIHRAALSLLGIINDILDFSKIEAGKLDVEQIPFCLDDVLANVASVTSQKAADKQLEYLFHVPHSIPRMLVGDPLRLGQVLINLVNNAVKFTPAGELELSCMRIEASAMLPHAARPDRVTLRFAVRDTGIGMNEQQQGKLFRAFHQANGSTTREYGGTGLGLSISQQLVGLMGGQIVVKSSPGKGSAFHFDLEFPLSGEPERVAVAPPELDGARLLLVDDSEVAREIMCEALQALPLRVDTAASGLEAEAALLAADAGGDPYRVVLTDWQMPGMDGIALARRIGGNPALRHPPSVVLVTAFGREEVQQEAEAAGIRGFLCKPLGQSALVDTLVTLFAPPGSSNARGRSEEMGKVAARVLLVEDNQVNQQIALELLQARNIAVDVAANGREALDLLHDRGPDAWDLVLMDLEMPQLDGHAATVELRKDARFDKLPIIAMTAHALAEIRERCLREGMQDYVSKPVEPEKLYATLARWIGSQLPPPLPRTLAPEVSDGPSLPGLSSLSGIDSAFGLRHVAGNVALYVQLLDRFRATQRDAGGQIREDYQARRLAQAAVRAHTLRGVAGNIGARELQTLAQAVEEGLALAEPDRGRLAAGVRALDAAVDATMHSLDQYFAGRAAQAAIQPAPAVQEAVTLAPADALQAIAQLGQLLAEFSGDATDYFETVRGQLAGVLETPVLARLEQHLSRYEFEEARQLLPQAADARPDIAETP</sequence>
<evidence type="ECO:0000256" key="3">
    <source>
        <dbReference type="ARBA" id="ARBA00012438"/>
    </source>
</evidence>
<protein>
    <recommendedName>
        <fullName evidence="3">histidine kinase</fullName>
        <ecNumber evidence="3">2.7.13.3</ecNumber>
    </recommendedName>
</protein>
<dbReference type="EC" id="2.7.13.3" evidence="3"/>
<keyword evidence="7 17" id="KW-0812">Transmembrane</keyword>
<dbReference type="SMART" id="SM00387">
    <property type="entry name" value="HATPase_c"/>
    <property type="match status" value="1"/>
</dbReference>
<keyword evidence="16" id="KW-0175">Coiled coil</keyword>
<comment type="subcellular location">
    <subcellularLocation>
        <location evidence="2">Cell membrane</location>
        <topology evidence="2">Multi-pass membrane protein</topology>
    </subcellularLocation>
</comment>
<feature type="modified residue" description="4-aspartylphosphate" evidence="15">
    <location>
        <position position="740"/>
    </location>
</feature>
<dbReference type="Proteomes" id="UP001596086">
    <property type="component" value="Unassembled WGS sequence"/>
</dbReference>
<dbReference type="SMART" id="SM00091">
    <property type="entry name" value="PAS"/>
    <property type="match status" value="1"/>
</dbReference>
<dbReference type="InterPro" id="IPR003660">
    <property type="entry name" value="HAMP_dom"/>
</dbReference>
<evidence type="ECO:0000256" key="17">
    <source>
        <dbReference type="SAM" id="Phobius"/>
    </source>
</evidence>
<dbReference type="SUPFAM" id="SSF47226">
    <property type="entry name" value="Histidine-containing phosphotransfer domain, HPT domain"/>
    <property type="match status" value="1"/>
</dbReference>
<evidence type="ECO:0000256" key="13">
    <source>
        <dbReference type="ARBA" id="ARBA00023136"/>
    </source>
</evidence>
<keyword evidence="4" id="KW-1003">Cell membrane</keyword>
<dbReference type="PROSITE" id="PS50109">
    <property type="entry name" value="HIS_KIN"/>
    <property type="match status" value="1"/>
</dbReference>
<evidence type="ECO:0000256" key="10">
    <source>
        <dbReference type="ARBA" id="ARBA00022840"/>
    </source>
</evidence>
<dbReference type="Gene3D" id="3.30.450.20">
    <property type="entry name" value="PAS domain"/>
    <property type="match status" value="1"/>
</dbReference>
<keyword evidence="13 17" id="KW-0472">Membrane</keyword>
<feature type="domain" description="PAS" evidence="20">
    <location>
        <begin position="291"/>
        <end position="335"/>
    </location>
</feature>
<keyword evidence="6" id="KW-0808">Transferase</keyword>
<dbReference type="Gene3D" id="3.40.50.2300">
    <property type="match status" value="2"/>
</dbReference>
<evidence type="ECO:0000256" key="9">
    <source>
        <dbReference type="ARBA" id="ARBA00022777"/>
    </source>
</evidence>
<dbReference type="InterPro" id="IPR001789">
    <property type="entry name" value="Sig_transdc_resp-reg_receiver"/>
</dbReference>
<dbReference type="Pfam" id="PF02518">
    <property type="entry name" value="HATPase_c"/>
    <property type="match status" value="1"/>
</dbReference>
<dbReference type="Pfam" id="PF00072">
    <property type="entry name" value="Response_reg"/>
    <property type="match status" value="2"/>
</dbReference>
<dbReference type="PROSITE" id="PS50113">
    <property type="entry name" value="PAC"/>
    <property type="match status" value="1"/>
</dbReference>
<evidence type="ECO:0000313" key="24">
    <source>
        <dbReference type="EMBL" id="MFC5547723.1"/>
    </source>
</evidence>
<dbReference type="InterPro" id="IPR000700">
    <property type="entry name" value="PAS-assoc_C"/>
</dbReference>
<name>A0ABW0RTD0_9BURK</name>
<evidence type="ECO:0000259" key="20">
    <source>
        <dbReference type="PROSITE" id="PS50112"/>
    </source>
</evidence>
<evidence type="ECO:0000256" key="1">
    <source>
        <dbReference type="ARBA" id="ARBA00000085"/>
    </source>
</evidence>
<evidence type="ECO:0000256" key="11">
    <source>
        <dbReference type="ARBA" id="ARBA00022989"/>
    </source>
</evidence>
<dbReference type="InterPro" id="IPR005467">
    <property type="entry name" value="His_kinase_dom"/>
</dbReference>
<evidence type="ECO:0000256" key="8">
    <source>
        <dbReference type="ARBA" id="ARBA00022741"/>
    </source>
</evidence>
<feature type="transmembrane region" description="Helical" evidence="17">
    <location>
        <begin position="30"/>
        <end position="54"/>
    </location>
</feature>
<dbReference type="InterPro" id="IPR003594">
    <property type="entry name" value="HATPase_dom"/>
</dbReference>
<dbReference type="SMART" id="SM00448">
    <property type="entry name" value="REC"/>
    <property type="match status" value="2"/>
</dbReference>
<feature type="modified residue" description="Phosphohistidine" evidence="14">
    <location>
        <position position="1030"/>
    </location>
</feature>
<feature type="domain" description="Response regulatory" evidence="19">
    <location>
        <begin position="829"/>
        <end position="948"/>
    </location>
</feature>
<evidence type="ECO:0000256" key="6">
    <source>
        <dbReference type="ARBA" id="ARBA00022679"/>
    </source>
</evidence>
<evidence type="ECO:0000256" key="14">
    <source>
        <dbReference type="PROSITE-ProRule" id="PRU00110"/>
    </source>
</evidence>
<feature type="coiled-coil region" evidence="16">
    <location>
        <begin position="249"/>
        <end position="280"/>
    </location>
</feature>
<feature type="domain" description="PAC" evidence="21">
    <location>
        <begin position="369"/>
        <end position="421"/>
    </location>
</feature>
<keyword evidence="12" id="KW-0902">Two-component regulatory system</keyword>
<dbReference type="SUPFAM" id="SSF47384">
    <property type="entry name" value="Homodimeric domain of signal transducing histidine kinase"/>
    <property type="match status" value="1"/>
</dbReference>
<dbReference type="InterPro" id="IPR035965">
    <property type="entry name" value="PAS-like_dom_sf"/>
</dbReference>
<evidence type="ECO:0000259" key="19">
    <source>
        <dbReference type="PROSITE" id="PS50110"/>
    </source>
</evidence>
<keyword evidence="8" id="KW-0547">Nucleotide-binding</keyword>
<gene>
    <name evidence="24" type="ORF">ACFPO9_04250</name>
</gene>
<dbReference type="PRINTS" id="PR00344">
    <property type="entry name" value="BCTRLSENSOR"/>
</dbReference>
<dbReference type="Gene3D" id="1.10.287.130">
    <property type="match status" value="1"/>
</dbReference>
<evidence type="ECO:0000256" key="2">
    <source>
        <dbReference type="ARBA" id="ARBA00004651"/>
    </source>
</evidence>
<dbReference type="PROSITE" id="PS50112">
    <property type="entry name" value="PAS"/>
    <property type="match status" value="1"/>
</dbReference>
<dbReference type="PROSITE" id="PS50894">
    <property type="entry name" value="HPT"/>
    <property type="match status" value="1"/>
</dbReference>
<evidence type="ECO:0000259" key="23">
    <source>
        <dbReference type="PROSITE" id="PS50894"/>
    </source>
</evidence>
<dbReference type="InterPro" id="IPR008207">
    <property type="entry name" value="Sig_transdc_His_kin_Hpt_dom"/>
</dbReference>
<dbReference type="InterPro" id="IPR000014">
    <property type="entry name" value="PAS"/>
</dbReference>
<dbReference type="CDD" id="cd17546">
    <property type="entry name" value="REC_hyHK_CKI1_RcsC-like"/>
    <property type="match status" value="2"/>
</dbReference>
<dbReference type="InterPro" id="IPR036641">
    <property type="entry name" value="HPT_dom_sf"/>
</dbReference>
<dbReference type="NCBIfam" id="TIGR00229">
    <property type="entry name" value="sensory_box"/>
    <property type="match status" value="1"/>
</dbReference>
<dbReference type="SUPFAM" id="SSF55785">
    <property type="entry name" value="PYP-like sensor domain (PAS domain)"/>
    <property type="match status" value="1"/>
</dbReference>
<dbReference type="InterPro" id="IPR003661">
    <property type="entry name" value="HisK_dim/P_dom"/>
</dbReference>
<evidence type="ECO:0000259" key="21">
    <source>
        <dbReference type="PROSITE" id="PS50113"/>
    </source>
</evidence>
<dbReference type="SUPFAM" id="SSF158472">
    <property type="entry name" value="HAMP domain-like"/>
    <property type="match status" value="1"/>
</dbReference>
<dbReference type="CDD" id="cd16922">
    <property type="entry name" value="HATPase_EvgS-ArcB-TorS-like"/>
    <property type="match status" value="1"/>
</dbReference>
<dbReference type="EMBL" id="JBHSMZ010000001">
    <property type="protein sequence ID" value="MFC5547723.1"/>
    <property type="molecule type" value="Genomic_DNA"/>
</dbReference>
<dbReference type="CDD" id="cd00082">
    <property type="entry name" value="HisKA"/>
    <property type="match status" value="1"/>
</dbReference>
<comment type="caution">
    <text evidence="24">The sequence shown here is derived from an EMBL/GenBank/DDBJ whole genome shotgun (WGS) entry which is preliminary data.</text>
</comment>
<evidence type="ECO:0000256" key="5">
    <source>
        <dbReference type="ARBA" id="ARBA00022553"/>
    </source>
</evidence>
<evidence type="ECO:0000313" key="25">
    <source>
        <dbReference type="Proteomes" id="UP001596086"/>
    </source>
</evidence>
<dbReference type="InterPro" id="IPR011006">
    <property type="entry name" value="CheY-like_superfamily"/>
</dbReference>
<dbReference type="Pfam" id="PF00989">
    <property type="entry name" value="PAS"/>
    <property type="match status" value="1"/>
</dbReference>
<keyword evidence="11 17" id="KW-1133">Transmembrane helix</keyword>
<feature type="transmembrane region" description="Helical" evidence="17">
    <location>
        <begin position="172"/>
        <end position="190"/>
    </location>
</feature>
<feature type="modified residue" description="4-aspartylphosphate" evidence="15">
    <location>
        <position position="881"/>
    </location>
</feature>
<dbReference type="PANTHER" id="PTHR45339">
    <property type="entry name" value="HYBRID SIGNAL TRANSDUCTION HISTIDINE KINASE J"/>
    <property type="match status" value="1"/>
</dbReference>
<dbReference type="PROSITE" id="PS50110">
    <property type="entry name" value="RESPONSE_REGULATORY"/>
    <property type="match status" value="2"/>
</dbReference>
<evidence type="ECO:0000256" key="7">
    <source>
        <dbReference type="ARBA" id="ARBA00022692"/>
    </source>
</evidence>